<dbReference type="InterPro" id="IPR001810">
    <property type="entry name" value="F-box_dom"/>
</dbReference>
<dbReference type="GO" id="GO:0019005">
    <property type="term" value="C:SCF ubiquitin ligase complex"/>
    <property type="evidence" value="ECO:0007669"/>
    <property type="project" value="TreeGrafter"/>
</dbReference>
<dbReference type="Proteomes" id="UP000091820">
    <property type="component" value="Unassembled WGS sequence"/>
</dbReference>
<dbReference type="SMART" id="SM00367">
    <property type="entry name" value="LRR_CC"/>
    <property type="match status" value="10"/>
</dbReference>
<comment type="similarity">
    <text evidence="2">Belongs to the MICOS complex subunit Mic13 family.</text>
</comment>
<keyword evidence="2" id="KW-0472">Membrane</keyword>
<dbReference type="Pfam" id="PF24758">
    <property type="entry name" value="LRR_At5g56370"/>
    <property type="match status" value="1"/>
</dbReference>
<dbReference type="InterPro" id="IPR032675">
    <property type="entry name" value="LRR_dom_sf"/>
</dbReference>
<dbReference type="InterPro" id="IPR026769">
    <property type="entry name" value="Mic13"/>
</dbReference>
<sequence length="642" mass="74162">MVVRFLIRPAVVIGVVYYTKKTGFWGNPEETEQLYNNIKDQLRPHIKRLERQLPFEVPALPRNGKFRFLAQHYYNKVLLHKKMPDTFMDTQETTIIILSNYLPNEIWLKVFSYLTHGDLQQVKLVCKHWCALCRVPELKRKSKLVITAHNLKDLSQVLKTNPEICKHLQYECLELHGIKVQKDLLTAFEYLGYYIRQLKLHESPVFCVLNDYLPELEELILTRIPSVQSYISNVSVDLYKFPKFKSLHMSCAGVTYYIKIQLLRNLTYDQCEHLERLSLEFDRSQEDLILYTLELHADSLRQLGIGNHWNSKPSTLTKWQRTFEKFTKLEVLKITGNCGYNWLKIILESLGTENHLRAIDLSGSLELSDDLLKLIVQKWSNSIESLDLMFCQCITDDGLKQLRPIKNKLHHLNLAKCRLTAEGLLEGIAENTNYALRTLNLSHITNMSEDCICSLAQRLCNLTTLNLENCYEAITDSSLHYIFRYLRRLRHLILDDCIHITDDGLIGPDPIKPAISNLKGLQTLSLRGCCNLSNRSLIEGLNFQELRKLELSYCHNISSSAIEGLVQHCPALEDLTISSCFMLADNSVLQIVLGLPRLRKLNVRNCINYNARSIDYEMTYTYKTLQELTMNGAAASTLEVVE</sequence>
<dbReference type="GO" id="GO:0061617">
    <property type="term" value="C:MICOS complex"/>
    <property type="evidence" value="ECO:0007669"/>
    <property type="project" value="UniProtKB-UniRule"/>
</dbReference>
<evidence type="ECO:0000256" key="2">
    <source>
        <dbReference type="RuleBase" id="RU363009"/>
    </source>
</evidence>
<dbReference type="Gene3D" id="3.80.10.10">
    <property type="entry name" value="Ribonuclease Inhibitor"/>
    <property type="match status" value="3"/>
</dbReference>
<reference evidence="4" key="2">
    <citation type="submission" date="2020-05" db="UniProtKB">
        <authorList>
            <consortium name="EnsemblMetazoa"/>
        </authorList>
    </citation>
    <scope>IDENTIFICATION</scope>
    <source>
        <strain evidence="4">IAEA</strain>
    </source>
</reference>
<dbReference type="PANTHER" id="PTHR13318">
    <property type="entry name" value="PARTNER OF PAIRED, ISOFORM B-RELATED"/>
    <property type="match status" value="1"/>
</dbReference>
<dbReference type="InterPro" id="IPR036047">
    <property type="entry name" value="F-box-like_dom_sf"/>
</dbReference>
<dbReference type="PANTHER" id="PTHR13318:SF247">
    <property type="entry name" value="GH16156P"/>
    <property type="match status" value="1"/>
</dbReference>
<keyword evidence="5" id="KW-1185">Reference proteome</keyword>
<dbReference type="SUPFAM" id="SSF52047">
    <property type="entry name" value="RNI-like"/>
    <property type="match status" value="1"/>
</dbReference>
<evidence type="ECO:0000259" key="3">
    <source>
        <dbReference type="PROSITE" id="PS50181"/>
    </source>
</evidence>
<dbReference type="SUPFAM" id="SSF81383">
    <property type="entry name" value="F-box domain"/>
    <property type="match status" value="1"/>
</dbReference>
<keyword evidence="1" id="KW-0833">Ubl conjugation pathway</keyword>
<proteinExistence type="inferred from homology"/>
<comment type="subcellular location">
    <subcellularLocation>
        <location evidence="2">Mitochondrion inner membrane</location>
        <topology evidence="2">Single-pass membrane protein</topology>
    </subcellularLocation>
</comment>
<keyword evidence="2" id="KW-0496">Mitochondrion</keyword>
<dbReference type="GO" id="GO:0031146">
    <property type="term" value="P:SCF-dependent proteasomal ubiquitin-dependent protein catabolic process"/>
    <property type="evidence" value="ECO:0007669"/>
    <property type="project" value="TreeGrafter"/>
</dbReference>
<dbReference type="VEuPathDB" id="VectorBase:GBRI031010"/>
<dbReference type="PROSITE" id="PS50181">
    <property type="entry name" value="FBOX"/>
    <property type="match status" value="1"/>
</dbReference>
<dbReference type="Pfam" id="PF12937">
    <property type="entry name" value="F-box-like"/>
    <property type="match status" value="1"/>
</dbReference>
<organism evidence="4 5">
    <name type="scientific">Glossina brevipalpis</name>
    <dbReference type="NCBI Taxonomy" id="37001"/>
    <lineage>
        <taxon>Eukaryota</taxon>
        <taxon>Metazoa</taxon>
        <taxon>Ecdysozoa</taxon>
        <taxon>Arthropoda</taxon>
        <taxon>Hexapoda</taxon>
        <taxon>Insecta</taxon>
        <taxon>Pterygota</taxon>
        <taxon>Neoptera</taxon>
        <taxon>Endopterygota</taxon>
        <taxon>Diptera</taxon>
        <taxon>Brachycera</taxon>
        <taxon>Muscomorpha</taxon>
        <taxon>Hippoboscoidea</taxon>
        <taxon>Glossinidae</taxon>
        <taxon>Glossina</taxon>
    </lineage>
</organism>
<dbReference type="EnsemblMetazoa" id="GBRI031010-RA">
    <property type="protein sequence ID" value="GBRI031010-PA"/>
    <property type="gene ID" value="GBRI031010"/>
</dbReference>
<comment type="subunit">
    <text evidence="2">Component of the mitochondrial contact site and cristae organizing system (MICOS) complex.</text>
</comment>
<dbReference type="Pfam" id="PF25372">
    <property type="entry name" value="DUF7885"/>
    <property type="match status" value="1"/>
</dbReference>
<dbReference type="Gene3D" id="1.20.1280.50">
    <property type="match status" value="1"/>
</dbReference>
<evidence type="ECO:0000256" key="1">
    <source>
        <dbReference type="ARBA" id="ARBA00022786"/>
    </source>
</evidence>
<name>A0A1A9WT58_9MUSC</name>
<dbReference type="Pfam" id="PF15884">
    <property type="entry name" value="QIL1"/>
    <property type="match status" value="1"/>
</dbReference>
<dbReference type="InterPro" id="IPR006553">
    <property type="entry name" value="Leu-rich_rpt_Cys-con_subtyp"/>
</dbReference>
<dbReference type="InterPro" id="IPR057207">
    <property type="entry name" value="FBXL15_LRR"/>
</dbReference>
<evidence type="ECO:0000313" key="4">
    <source>
        <dbReference type="EnsemblMetazoa" id="GBRI031010-PA"/>
    </source>
</evidence>
<comment type="function">
    <text evidence="2">Component of the MICOS complex, a large protein complex of the mitochondrial inner membrane that plays crucial roles in the maintenance of crista junctions, inner membrane architecture, and formation of contact sites to the outer membrane.</text>
</comment>
<accession>A0A1A9WT58</accession>
<feature type="domain" description="F-box" evidence="3">
    <location>
        <begin position="96"/>
        <end position="142"/>
    </location>
</feature>
<dbReference type="InterPro" id="IPR055411">
    <property type="entry name" value="LRR_FXL15/At3g58940/PEG3-like"/>
</dbReference>
<evidence type="ECO:0000313" key="5">
    <source>
        <dbReference type="Proteomes" id="UP000091820"/>
    </source>
</evidence>
<dbReference type="SMART" id="SM00256">
    <property type="entry name" value="FBOX"/>
    <property type="match status" value="1"/>
</dbReference>
<keyword evidence="2" id="KW-0999">Mitochondrion inner membrane</keyword>
<dbReference type="STRING" id="37001.A0A1A9WT58"/>
<protein>
    <recommendedName>
        <fullName evidence="2">MICOS complex subunit MIC13</fullName>
    </recommendedName>
</protein>
<reference evidence="5" key="1">
    <citation type="submission" date="2014-03" db="EMBL/GenBank/DDBJ databases">
        <authorList>
            <person name="Aksoy S."/>
            <person name="Warren W."/>
            <person name="Wilson R.K."/>
        </authorList>
    </citation>
    <scope>NUCLEOTIDE SEQUENCE [LARGE SCALE GENOMIC DNA]</scope>
    <source>
        <strain evidence="5">IAEA</strain>
    </source>
</reference>
<dbReference type="AlphaFoldDB" id="A0A1A9WT58"/>